<evidence type="ECO:0000313" key="2">
    <source>
        <dbReference type="Proteomes" id="UP001529421"/>
    </source>
</evidence>
<dbReference type="EMBL" id="JAUDDZ010000002">
    <property type="protein sequence ID" value="MDM8274241.1"/>
    <property type="molecule type" value="Genomic_DNA"/>
</dbReference>
<proteinExistence type="predicted"/>
<keyword evidence="2" id="KW-1185">Reference proteome</keyword>
<gene>
    <name evidence="1" type="ORF">QUW28_01830</name>
</gene>
<dbReference type="Gene3D" id="1.10.260.40">
    <property type="entry name" value="lambda repressor-like DNA-binding domains"/>
    <property type="match status" value="1"/>
</dbReference>
<dbReference type="SUPFAM" id="SSF47413">
    <property type="entry name" value="lambda repressor-like DNA-binding domains"/>
    <property type="match status" value="1"/>
</dbReference>
<sequence>MGIEIDIGKRIKSYREAAGLHQEDLARMCYVRAVKANKLDSMDDILRFAEPGLKTSTSSAAAIGLFLIRHRTASYRVYCMVLLVCVFQAQGLLSPATALLIVAFSAALPLIGTRLNKAS</sequence>
<organism evidence="1 2">
    <name type="scientific">Enorma phocaeensis</name>
    <dbReference type="NCBI Taxonomy" id="1871019"/>
    <lineage>
        <taxon>Bacteria</taxon>
        <taxon>Bacillati</taxon>
        <taxon>Actinomycetota</taxon>
        <taxon>Coriobacteriia</taxon>
        <taxon>Coriobacteriales</taxon>
        <taxon>Coriobacteriaceae</taxon>
        <taxon>Enorma</taxon>
    </lineage>
</organism>
<protein>
    <recommendedName>
        <fullName evidence="3">XRE family transcriptional regulator</fullName>
    </recommendedName>
</protein>
<evidence type="ECO:0008006" key="3">
    <source>
        <dbReference type="Google" id="ProtNLM"/>
    </source>
</evidence>
<comment type="caution">
    <text evidence="1">The sequence shown here is derived from an EMBL/GenBank/DDBJ whole genome shotgun (WGS) entry which is preliminary data.</text>
</comment>
<reference evidence="1 2" key="2">
    <citation type="submission" date="2023-06" db="EMBL/GenBank/DDBJ databases">
        <authorList>
            <person name="Zeman M."/>
            <person name="Kubasova T."/>
            <person name="Jahodarova E."/>
            <person name="Nykrynova M."/>
            <person name="Rychlik I."/>
        </authorList>
    </citation>
    <scope>NUCLEOTIDE SEQUENCE [LARGE SCALE GENOMIC DNA]</scope>
    <source>
        <strain evidence="1 2">154_Feed</strain>
    </source>
</reference>
<dbReference type="RefSeq" id="WP_289544089.1">
    <property type="nucleotide sequence ID" value="NZ_JAUDDZ010000002.1"/>
</dbReference>
<reference evidence="2" key="1">
    <citation type="submission" date="2023-06" db="EMBL/GenBank/DDBJ databases">
        <title>Identification and characterization of horizontal gene transfer across gut microbiota members of farm animals based on homology search.</title>
        <authorList>
            <person name="Zeman M."/>
            <person name="Kubasova T."/>
            <person name="Jahodarova E."/>
            <person name="Nykrynova M."/>
            <person name="Rychlik I."/>
        </authorList>
    </citation>
    <scope>NUCLEOTIDE SEQUENCE [LARGE SCALE GENOMIC DNA]</scope>
    <source>
        <strain evidence="2">154_Feed</strain>
    </source>
</reference>
<name>A0ABT7V6V5_9ACTN</name>
<dbReference type="InterPro" id="IPR010982">
    <property type="entry name" value="Lambda_DNA-bd_dom_sf"/>
</dbReference>
<accession>A0ABT7V6V5</accession>
<dbReference type="Proteomes" id="UP001529421">
    <property type="component" value="Unassembled WGS sequence"/>
</dbReference>
<evidence type="ECO:0000313" key="1">
    <source>
        <dbReference type="EMBL" id="MDM8274241.1"/>
    </source>
</evidence>